<protein>
    <recommendedName>
        <fullName evidence="8">Nucleolar protein 10</fullName>
    </recommendedName>
</protein>
<dbReference type="InterPro" id="IPR007264">
    <property type="entry name" value="H/ACA_rnp_Nop10"/>
</dbReference>
<dbReference type="Pfam" id="PF01463">
    <property type="entry name" value="LRRCT"/>
    <property type="match status" value="2"/>
</dbReference>
<evidence type="ECO:0000256" key="10">
    <source>
        <dbReference type="SAM" id="Phobius"/>
    </source>
</evidence>
<dbReference type="InterPro" id="IPR032675">
    <property type="entry name" value="LRR_dom_sf"/>
</dbReference>
<dbReference type="Pfam" id="PF13855">
    <property type="entry name" value="LRR_8"/>
    <property type="match status" value="1"/>
</dbReference>
<dbReference type="InterPro" id="IPR003591">
    <property type="entry name" value="Leu-rich_rpt_typical-subtyp"/>
</dbReference>
<evidence type="ECO:0000256" key="6">
    <source>
        <dbReference type="ARBA" id="ARBA00022737"/>
    </source>
</evidence>
<dbReference type="SUPFAM" id="SSF52058">
    <property type="entry name" value="L domain-like"/>
    <property type="match status" value="2"/>
</dbReference>
<dbReference type="GO" id="GO:0030515">
    <property type="term" value="F:snoRNA binding"/>
    <property type="evidence" value="ECO:0007669"/>
    <property type="project" value="InterPro"/>
</dbReference>
<evidence type="ECO:0000313" key="13">
    <source>
        <dbReference type="Proteomes" id="UP000663828"/>
    </source>
</evidence>
<keyword evidence="13" id="KW-1185">Reference proteome</keyword>
<feature type="domain" description="LRRCT" evidence="11">
    <location>
        <begin position="309"/>
        <end position="360"/>
    </location>
</feature>
<dbReference type="SMART" id="SM00365">
    <property type="entry name" value="LRR_SD22"/>
    <property type="match status" value="4"/>
</dbReference>
<feature type="region of interest" description="Disordered" evidence="9">
    <location>
        <begin position="20"/>
        <end position="40"/>
    </location>
</feature>
<keyword evidence="2" id="KW-0690">Ribosome biogenesis</keyword>
<comment type="caution">
    <text evidence="12">The sequence shown here is derived from an EMBL/GenBank/DDBJ whole genome shotgun (WGS) entry which is preliminary data.</text>
</comment>
<dbReference type="GO" id="GO:0006364">
    <property type="term" value="P:rRNA processing"/>
    <property type="evidence" value="ECO:0007669"/>
    <property type="project" value="UniProtKB-KW"/>
</dbReference>
<feature type="domain" description="LRRCT" evidence="11">
    <location>
        <begin position="728"/>
        <end position="779"/>
    </location>
</feature>
<proteinExistence type="inferred from homology"/>
<dbReference type="GO" id="GO:1990904">
    <property type="term" value="C:ribonucleoprotein complex"/>
    <property type="evidence" value="ECO:0007669"/>
    <property type="project" value="UniProtKB-KW"/>
</dbReference>
<keyword evidence="10" id="KW-1133">Transmembrane helix</keyword>
<evidence type="ECO:0000256" key="5">
    <source>
        <dbReference type="ARBA" id="ARBA00022729"/>
    </source>
</evidence>
<keyword evidence="3" id="KW-0698">rRNA processing</keyword>
<evidence type="ECO:0000256" key="8">
    <source>
        <dbReference type="ARBA" id="ARBA00030185"/>
    </source>
</evidence>
<sequence length="839" mass="94188">MFLMYYLNEKGERVYTFKKVDPAGNPTQSAHPAKFSPDDQYSRQRLKLKTRHRLLLTQGPLPNKTSIATDVCSPGGCACNVRHTIIHCDSKGWGNLSSLEFPSQVNTLTLVANKLQFDRAEDIEKINNLTYLTDFSLNQNPLGKIPSFHINNLQSLSLIDTSLTSAEFPPSYNNCPLKAITLNDNKLRSINENDFAALANSKLDRLHLDTASISKIDQNAFGVLKNLESLSLKQNQLKSAEFLANIPLLSSIKLDGNQFTSIPPQLSIQITMKTASLTSNSITTIDESSPLHTWLMKNWTSNRIYLANNPIDCCSSLWFIRFLQKTPQFVVDRFLLKCAAPASLAGQFLLDLNPDRLNCGDEPPKHSWWTTGRILGILGGIIGIIISFIIIRIVYRYIRYRPSQSGYTEIDDPYVNVENTLPGGPVFPNLSDNEEDDRLSTYTYPDGTRSYAQTHSTAEGVYAVDPSQTGDSLIGLLFLIRVIHSEPRNVCDICVCDHLDHPLVARCDEKNLTTLAEIMFNSTIEILSLSHNNLTFKSIDDLDKINNITSLKTLILSDNPLSLIPELSLPNLTDLHLANTSLLNATFPKSFLNCTKLQTVVLSNNQLVKLTSNELKSLVFLTNITIDNAELTSIDHDTFVNISQNLHSISLKSNSFQSAEFLPSIMNLVSVNFDKNHFEQLPIEMIRSNHAKQFYFRDNQISVINESSPLASWINTNTSDMEIYLNNNPFDCCESRWFIRYLIGSQNLVKDSINLTCALPNTYAGKRLLDLRVESMDCSTDPFHPSKTHISKLVVLVACLMSIVVFIVVVVGATLYRRNRGNFRNRRGYEQIRGVNADA</sequence>
<dbReference type="PROSITE" id="PS51450">
    <property type="entry name" value="LRR"/>
    <property type="match status" value="1"/>
</dbReference>
<dbReference type="SUPFAM" id="SSF144210">
    <property type="entry name" value="Nop10-like SnoRNP"/>
    <property type="match status" value="1"/>
</dbReference>
<evidence type="ECO:0000313" key="12">
    <source>
        <dbReference type="EMBL" id="CAF1379884.1"/>
    </source>
</evidence>
<evidence type="ECO:0000256" key="1">
    <source>
        <dbReference type="ARBA" id="ARBA00009462"/>
    </source>
</evidence>
<dbReference type="AlphaFoldDB" id="A0A815JHL3"/>
<keyword evidence="4" id="KW-0433">Leucine-rich repeat</keyword>
<dbReference type="SMART" id="SM00082">
    <property type="entry name" value="LRRCT"/>
    <property type="match status" value="2"/>
</dbReference>
<keyword evidence="10" id="KW-0472">Membrane</keyword>
<evidence type="ECO:0000256" key="3">
    <source>
        <dbReference type="ARBA" id="ARBA00022552"/>
    </source>
</evidence>
<gene>
    <name evidence="12" type="ORF">XAT740_LOCUS33015</name>
</gene>
<organism evidence="12 13">
    <name type="scientific">Adineta ricciae</name>
    <name type="common">Rotifer</name>
    <dbReference type="NCBI Taxonomy" id="249248"/>
    <lineage>
        <taxon>Eukaryota</taxon>
        <taxon>Metazoa</taxon>
        <taxon>Spiralia</taxon>
        <taxon>Gnathifera</taxon>
        <taxon>Rotifera</taxon>
        <taxon>Eurotatoria</taxon>
        <taxon>Bdelloidea</taxon>
        <taxon>Adinetida</taxon>
        <taxon>Adinetidae</taxon>
        <taxon>Adineta</taxon>
    </lineage>
</organism>
<reference evidence="12" key="1">
    <citation type="submission" date="2021-02" db="EMBL/GenBank/DDBJ databases">
        <authorList>
            <person name="Nowell W R."/>
        </authorList>
    </citation>
    <scope>NUCLEOTIDE SEQUENCE</scope>
</reference>
<keyword evidence="7" id="KW-0687">Ribonucleoprotein</keyword>
<dbReference type="Pfam" id="PF04135">
    <property type="entry name" value="Nop10p"/>
    <property type="match status" value="1"/>
</dbReference>
<evidence type="ECO:0000259" key="11">
    <source>
        <dbReference type="SMART" id="SM00082"/>
    </source>
</evidence>
<dbReference type="Proteomes" id="UP000663828">
    <property type="component" value="Unassembled WGS sequence"/>
</dbReference>
<dbReference type="SMART" id="SM00369">
    <property type="entry name" value="LRR_TYP"/>
    <property type="match status" value="5"/>
</dbReference>
<evidence type="ECO:0000256" key="9">
    <source>
        <dbReference type="SAM" id="MobiDB-lite"/>
    </source>
</evidence>
<dbReference type="PANTHER" id="PTHR24366:SF172">
    <property type="entry name" value="LRRCT DOMAIN-CONTAINING PROTEIN"/>
    <property type="match status" value="1"/>
</dbReference>
<dbReference type="Gene3D" id="3.80.10.10">
    <property type="entry name" value="Ribonuclease Inhibitor"/>
    <property type="match status" value="2"/>
</dbReference>
<name>A0A815JHL3_ADIRI</name>
<dbReference type="EMBL" id="CAJNOR010003122">
    <property type="protein sequence ID" value="CAF1379884.1"/>
    <property type="molecule type" value="Genomic_DNA"/>
</dbReference>
<dbReference type="InterPro" id="IPR000483">
    <property type="entry name" value="Cys-rich_flank_reg_C"/>
</dbReference>
<comment type="similarity">
    <text evidence="1">Belongs to the NOP10 family.</text>
</comment>
<keyword evidence="5" id="KW-0732">Signal</keyword>
<evidence type="ECO:0000256" key="7">
    <source>
        <dbReference type="ARBA" id="ARBA00023274"/>
    </source>
</evidence>
<dbReference type="Gene3D" id="4.10.80.300">
    <property type="match status" value="1"/>
</dbReference>
<dbReference type="PANTHER" id="PTHR24366">
    <property type="entry name" value="IG(IMMUNOGLOBULIN) AND LRR(LEUCINE RICH REPEAT) DOMAINS"/>
    <property type="match status" value="1"/>
</dbReference>
<keyword evidence="10" id="KW-0812">Transmembrane</keyword>
<keyword evidence="6" id="KW-0677">Repeat</keyword>
<dbReference type="InterPro" id="IPR001611">
    <property type="entry name" value="Leu-rich_rpt"/>
</dbReference>
<dbReference type="InterPro" id="IPR036756">
    <property type="entry name" value="H/ACA_rnp_Nop10_sf"/>
</dbReference>
<dbReference type="GO" id="GO:0001522">
    <property type="term" value="P:pseudouridine synthesis"/>
    <property type="evidence" value="ECO:0007669"/>
    <property type="project" value="InterPro"/>
</dbReference>
<accession>A0A815JHL3</accession>
<feature type="transmembrane region" description="Helical" evidence="10">
    <location>
        <begin position="374"/>
        <end position="395"/>
    </location>
</feature>
<feature type="transmembrane region" description="Helical" evidence="10">
    <location>
        <begin position="793"/>
        <end position="816"/>
    </location>
</feature>
<evidence type="ECO:0000256" key="2">
    <source>
        <dbReference type="ARBA" id="ARBA00022517"/>
    </source>
</evidence>
<evidence type="ECO:0000256" key="4">
    <source>
        <dbReference type="ARBA" id="ARBA00022614"/>
    </source>
</evidence>